<evidence type="ECO:0000256" key="4">
    <source>
        <dbReference type="ARBA" id="ARBA00022989"/>
    </source>
</evidence>
<feature type="transmembrane region" description="Helical" evidence="7">
    <location>
        <begin position="424"/>
        <end position="444"/>
    </location>
</feature>
<dbReference type="PANTHER" id="PTHR30572">
    <property type="entry name" value="MEMBRANE COMPONENT OF TRANSPORTER-RELATED"/>
    <property type="match status" value="1"/>
</dbReference>
<feature type="transmembrane region" description="Helical" evidence="7">
    <location>
        <begin position="309"/>
        <end position="336"/>
    </location>
</feature>
<feature type="domain" description="ABC3 transporter permease C-terminal" evidence="8">
    <location>
        <begin position="736"/>
        <end position="838"/>
    </location>
</feature>
<dbReference type="PANTHER" id="PTHR30572:SF4">
    <property type="entry name" value="ABC TRANSPORTER PERMEASE YTRF"/>
    <property type="match status" value="1"/>
</dbReference>
<sequence>MKNNNQKILRLLAKREYQENKRRNRILIGTVAFAVWMIFCVFSLAIGKIQADHLLMVRNGGTKASTTLEDPSEEQYRKIQELAYIRSAGMETDFAATDAFLCTVLDKTAWENMQKPAYTDIHGEYPTKENEIMLPMRALKLLGVSKPKLGMVISVTMTDSEGEEHSGDFRLSGYYTEYVDPSMGKAYGYFSKTYLDQLDLSKVSRTLLIEQSGSVDGQTVEDRLYQDIPMRDDSQQFFGGTGLDLEAVTEVVGGYDIAVVMAVVILVAAWLLIYNVLHISYGKDIRRFGLLKTLGTTGRQIRSIAYRQIFKIAVLGCLWGSVAGIAFTLTGIPALLSRMYLHGLGRASAMIAFRPWMLAASVCFGMLVTFLGAAGVIRKIGKLSPVESIQYMEKVSVGRKSKRQSKDPLKAMAWRNLFRFRKRCVLTIVSLTLGICVALSAVVITKGTDMTNQIEAENHDFKIMTNISSGTISQYPTEETYFPENLIEKMTGLDGVETVAKVTGGYGKLQLDEKILDLRRETLEGNQIPEENAENREETAPKLYEFVAEQVSDTYLEELKVFNEEKDLGLDIDSVEAGTGAIMLHYNLFSRIEAQKGREDVGETFSTYTVQGEKTADMKFCGYLNFKEKGLPALDTTWNGPGIVYFLVSEKGMERMQLPVQTFVLEMDVNRSMEPMIRESVEKSVDSYNMQFVTGSSHGDYISDARTLMLVSKSELLSAARSYIAASRIIMYGLCLVLLFMGSMNYFHVIVTGYTVRQKEFSMMQSIGMTTPQLKNMTRMEGIFYGLIVGVLVLTVGSGVLGAVAVVMKSRVGYFRFVYPWRELIGVLLILGGLCVAIPEGVFRRMWKNREIERGF</sequence>
<comment type="similarity">
    <text evidence="6">Belongs to the ABC-4 integral membrane protein family.</text>
</comment>
<keyword evidence="3 7" id="KW-0812">Transmembrane</keyword>
<accession>A0A4Q1RGZ6</accession>
<feature type="domain" description="ABC3 transporter permease C-terminal" evidence="8">
    <location>
        <begin position="260"/>
        <end position="385"/>
    </location>
</feature>
<dbReference type="RefSeq" id="WP_129257458.1">
    <property type="nucleotide sequence ID" value="NZ_SDKC01000001.1"/>
</dbReference>
<feature type="transmembrane region" description="Helical" evidence="7">
    <location>
        <begin position="26"/>
        <end position="46"/>
    </location>
</feature>
<comment type="caution">
    <text evidence="9">The sequence shown here is derived from an EMBL/GenBank/DDBJ whole genome shotgun (WGS) entry which is preliminary data.</text>
</comment>
<feature type="transmembrane region" description="Helical" evidence="7">
    <location>
        <begin position="257"/>
        <end position="277"/>
    </location>
</feature>
<feature type="transmembrane region" description="Helical" evidence="7">
    <location>
        <begin position="783"/>
        <end position="804"/>
    </location>
</feature>
<comment type="subcellular location">
    <subcellularLocation>
        <location evidence="1">Cell membrane</location>
        <topology evidence="1">Multi-pass membrane protein</topology>
    </subcellularLocation>
</comment>
<feature type="transmembrane region" description="Helical" evidence="7">
    <location>
        <begin position="824"/>
        <end position="843"/>
    </location>
</feature>
<dbReference type="AlphaFoldDB" id="A0A4Q1RGZ6"/>
<dbReference type="InterPro" id="IPR050250">
    <property type="entry name" value="Macrolide_Exporter_MacB"/>
</dbReference>
<dbReference type="Proteomes" id="UP000290106">
    <property type="component" value="Unassembled WGS sequence"/>
</dbReference>
<keyword evidence="4 7" id="KW-1133">Transmembrane helix</keyword>
<evidence type="ECO:0000256" key="5">
    <source>
        <dbReference type="ARBA" id="ARBA00023136"/>
    </source>
</evidence>
<dbReference type="InterPro" id="IPR003838">
    <property type="entry name" value="ABC3_permease_C"/>
</dbReference>
<dbReference type="Pfam" id="PF02687">
    <property type="entry name" value="FtsX"/>
    <property type="match status" value="2"/>
</dbReference>
<evidence type="ECO:0000256" key="6">
    <source>
        <dbReference type="ARBA" id="ARBA00038076"/>
    </source>
</evidence>
<dbReference type="OrthoDB" id="1694171at2"/>
<keyword evidence="10" id="KW-1185">Reference proteome</keyword>
<keyword evidence="5 7" id="KW-0472">Membrane</keyword>
<organism evidence="9 10">
    <name type="scientific">Blautia faecicola</name>
    <dbReference type="NCBI Taxonomy" id="2509240"/>
    <lineage>
        <taxon>Bacteria</taxon>
        <taxon>Bacillati</taxon>
        <taxon>Bacillota</taxon>
        <taxon>Clostridia</taxon>
        <taxon>Lachnospirales</taxon>
        <taxon>Lachnospiraceae</taxon>
        <taxon>Blautia</taxon>
    </lineage>
</organism>
<protein>
    <submittedName>
        <fullName evidence="9">ABC transporter permease</fullName>
    </submittedName>
</protein>
<name>A0A4Q1RGZ6_9FIRM</name>
<evidence type="ECO:0000256" key="7">
    <source>
        <dbReference type="SAM" id="Phobius"/>
    </source>
</evidence>
<evidence type="ECO:0000313" key="10">
    <source>
        <dbReference type="Proteomes" id="UP000290106"/>
    </source>
</evidence>
<feature type="transmembrane region" description="Helical" evidence="7">
    <location>
        <begin position="356"/>
        <end position="377"/>
    </location>
</feature>
<gene>
    <name evidence="9" type="ORF">ETP43_06550</name>
</gene>
<evidence type="ECO:0000259" key="8">
    <source>
        <dbReference type="Pfam" id="PF02687"/>
    </source>
</evidence>
<reference evidence="9 10" key="1">
    <citation type="submission" date="2019-01" db="EMBL/GenBank/DDBJ databases">
        <title>Blautia sp. nov. KGMB01111 isolated human feces.</title>
        <authorList>
            <person name="Park J.-E."/>
            <person name="Kim J.-S."/>
            <person name="Park S.-H."/>
        </authorList>
    </citation>
    <scope>NUCLEOTIDE SEQUENCE [LARGE SCALE GENOMIC DNA]</scope>
    <source>
        <strain evidence="9 10">KGMB01111</strain>
    </source>
</reference>
<keyword evidence="2" id="KW-1003">Cell membrane</keyword>
<dbReference type="GO" id="GO:0005886">
    <property type="term" value="C:plasma membrane"/>
    <property type="evidence" value="ECO:0007669"/>
    <property type="project" value="UniProtKB-SubCell"/>
</dbReference>
<dbReference type="EMBL" id="SDKC01000001">
    <property type="protein sequence ID" value="RXS74913.1"/>
    <property type="molecule type" value="Genomic_DNA"/>
</dbReference>
<feature type="transmembrane region" description="Helical" evidence="7">
    <location>
        <begin position="729"/>
        <end position="756"/>
    </location>
</feature>
<proteinExistence type="inferred from homology"/>
<evidence type="ECO:0000256" key="2">
    <source>
        <dbReference type="ARBA" id="ARBA00022475"/>
    </source>
</evidence>
<dbReference type="GO" id="GO:0022857">
    <property type="term" value="F:transmembrane transporter activity"/>
    <property type="evidence" value="ECO:0007669"/>
    <property type="project" value="TreeGrafter"/>
</dbReference>
<evidence type="ECO:0000313" key="9">
    <source>
        <dbReference type="EMBL" id="RXS74913.1"/>
    </source>
</evidence>
<evidence type="ECO:0000256" key="1">
    <source>
        <dbReference type="ARBA" id="ARBA00004651"/>
    </source>
</evidence>
<evidence type="ECO:0000256" key="3">
    <source>
        <dbReference type="ARBA" id="ARBA00022692"/>
    </source>
</evidence>